<accession>A0A9P1CME9</accession>
<evidence type="ECO:0000313" key="7">
    <source>
        <dbReference type="EMBL" id="CAL4780800.1"/>
    </source>
</evidence>
<dbReference type="Pfam" id="PF00069">
    <property type="entry name" value="Pkinase"/>
    <property type="match status" value="1"/>
</dbReference>
<dbReference type="PANTHER" id="PTHR27001:SF931">
    <property type="entry name" value="OS11G0664100 PROTEIN"/>
    <property type="match status" value="1"/>
</dbReference>
<evidence type="ECO:0000313" key="8">
    <source>
        <dbReference type="Proteomes" id="UP001152797"/>
    </source>
</evidence>
<dbReference type="EMBL" id="CAMXCT030001838">
    <property type="protein sequence ID" value="CAL4780800.1"/>
    <property type="molecule type" value="Genomic_DNA"/>
</dbReference>
<keyword evidence="1" id="KW-0547">Nucleotide-binding</keyword>
<dbReference type="Proteomes" id="UP001152797">
    <property type="component" value="Unassembled WGS sequence"/>
</dbReference>
<evidence type="ECO:0000259" key="5">
    <source>
        <dbReference type="PROSITE" id="PS50011"/>
    </source>
</evidence>
<reference evidence="7 8" key="2">
    <citation type="submission" date="2024-05" db="EMBL/GenBank/DDBJ databases">
        <authorList>
            <person name="Chen Y."/>
            <person name="Shah S."/>
            <person name="Dougan E. K."/>
            <person name="Thang M."/>
            <person name="Chan C."/>
        </authorList>
    </citation>
    <scope>NUCLEOTIDE SEQUENCE [LARGE SCALE GENOMIC DNA]</scope>
</reference>
<dbReference type="PROSITE" id="PS50011">
    <property type="entry name" value="PROTEIN_KINASE_DOM"/>
    <property type="match status" value="1"/>
</dbReference>
<evidence type="ECO:0000256" key="2">
    <source>
        <dbReference type="ARBA" id="ARBA00022840"/>
    </source>
</evidence>
<proteinExistence type="predicted"/>
<comment type="caution">
    <text evidence="6">The sequence shown here is derived from an EMBL/GenBank/DDBJ whole genome shotgun (WGS) entry which is preliminary data.</text>
</comment>
<dbReference type="GO" id="GO:0005886">
    <property type="term" value="C:plasma membrane"/>
    <property type="evidence" value="ECO:0007669"/>
    <property type="project" value="TreeGrafter"/>
</dbReference>
<dbReference type="GO" id="GO:0005524">
    <property type="term" value="F:ATP binding"/>
    <property type="evidence" value="ECO:0007669"/>
    <property type="project" value="UniProtKB-KW"/>
</dbReference>
<feature type="region of interest" description="Disordered" evidence="4">
    <location>
        <begin position="445"/>
        <end position="467"/>
    </location>
</feature>
<dbReference type="Gene3D" id="1.10.510.10">
    <property type="entry name" value="Transferase(Phosphotransferase) domain 1"/>
    <property type="match status" value="1"/>
</dbReference>
<dbReference type="AlphaFoldDB" id="A0A9P1CME9"/>
<keyword evidence="2" id="KW-0067">ATP-binding</keyword>
<dbReference type="PANTHER" id="PTHR27001">
    <property type="entry name" value="OS01G0253100 PROTEIN"/>
    <property type="match status" value="1"/>
</dbReference>
<organism evidence="6">
    <name type="scientific">Cladocopium goreaui</name>
    <dbReference type="NCBI Taxonomy" id="2562237"/>
    <lineage>
        <taxon>Eukaryota</taxon>
        <taxon>Sar</taxon>
        <taxon>Alveolata</taxon>
        <taxon>Dinophyceae</taxon>
        <taxon>Suessiales</taxon>
        <taxon>Symbiodiniaceae</taxon>
        <taxon>Cladocopium</taxon>
    </lineage>
</organism>
<dbReference type="GO" id="GO:0004672">
    <property type="term" value="F:protein kinase activity"/>
    <property type="evidence" value="ECO:0007669"/>
    <property type="project" value="InterPro"/>
</dbReference>
<evidence type="ECO:0000256" key="1">
    <source>
        <dbReference type="ARBA" id="ARBA00022741"/>
    </source>
</evidence>
<gene>
    <name evidence="6" type="ORF">C1SCF055_LOCUS20233</name>
</gene>
<evidence type="ECO:0000256" key="3">
    <source>
        <dbReference type="SAM" id="Coils"/>
    </source>
</evidence>
<name>A0A9P1CME9_9DINO</name>
<evidence type="ECO:0000313" key="6">
    <source>
        <dbReference type="EMBL" id="CAI3993488.1"/>
    </source>
</evidence>
<dbReference type="InterPro" id="IPR008271">
    <property type="entry name" value="Ser/Thr_kinase_AS"/>
</dbReference>
<keyword evidence="7" id="KW-0418">Kinase</keyword>
<dbReference type="EMBL" id="CAMXCT020001838">
    <property type="protein sequence ID" value="CAL1146863.1"/>
    <property type="molecule type" value="Genomic_DNA"/>
</dbReference>
<dbReference type="InterPro" id="IPR011009">
    <property type="entry name" value="Kinase-like_dom_sf"/>
</dbReference>
<keyword evidence="8" id="KW-1185">Reference proteome</keyword>
<keyword evidence="7" id="KW-0808">Transferase</keyword>
<dbReference type="OrthoDB" id="4062651at2759"/>
<keyword evidence="3" id="KW-0175">Coiled coil</keyword>
<reference evidence="6" key="1">
    <citation type="submission" date="2022-10" db="EMBL/GenBank/DDBJ databases">
        <authorList>
            <person name="Chen Y."/>
            <person name="Dougan E. K."/>
            <person name="Chan C."/>
            <person name="Rhodes N."/>
            <person name="Thang M."/>
        </authorList>
    </citation>
    <scope>NUCLEOTIDE SEQUENCE</scope>
</reference>
<evidence type="ECO:0000256" key="4">
    <source>
        <dbReference type="SAM" id="MobiDB-lite"/>
    </source>
</evidence>
<dbReference type="PROSITE" id="PS00108">
    <property type="entry name" value="PROTEIN_KINASE_ST"/>
    <property type="match status" value="1"/>
</dbReference>
<feature type="non-terminal residue" evidence="6">
    <location>
        <position position="1"/>
    </location>
</feature>
<dbReference type="SUPFAM" id="SSF56112">
    <property type="entry name" value="Protein kinase-like (PK-like)"/>
    <property type="match status" value="1"/>
</dbReference>
<dbReference type="EMBL" id="CAMXCT010001838">
    <property type="protein sequence ID" value="CAI3993488.1"/>
    <property type="molecule type" value="Genomic_DNA"/>
</dbReference>
<dbReference type="InterPro" id="IPR000719">
    <property type="entry name" value="Prot_kinase_dom"/>
</dbReference>
<dbReference type="SMART" id="SM00220">
    <property type="entry name" value="S_TKc"/>
    <property type="match status" value="1"/>
</dbReference>
<feature type="region of interest" description="Disordered" evidence="4">
    <location>
        <begin position="345"/>
        <end position="365"/>
    </location>
</feature>
<feature type="domain" description="Protein kinase" evidence="5">
    <location>
        <begin position="91"/>
        <end position="351"/>
    </location>
</feature>
<protein>
    <submittedName>
        <fullName evidence="7">Protein kinase domain-containing protein</fullName>
    </submittedName>
</protein>
<sequence>MSFSDSPAPTHRLAKLCTWKREWLKDVFGLKSSKKTVDAIQLESGQAKPGVLGKSGSQSSTPQAMIVVAADDSNRGELMEYRTLANACSNWSDGNILGKGAAATVYRCSLPRFGQVAVKRFHQTPAGGMAYNFDRELDALCQCRHPHVLEILGRSQSGPEQLIVMPLMEGGCLTSALPLMTWAPRAECFGQVVTAVSFLHGKKMVHRDIKSSNILLDRMRRHARLADFGLAKDQVKGSVHGTTGIVVGSPGYMAPELMMRPANEKTDAFALGIVLLEILTGQGAWNEARDAMALGDAAVSDGAFQVSMLDHSAGWPDLEVQVLGNYAVLLTSFDPNQRVTLASMEESQPYKATGPKLGAPKKARDTELAGGSLNRLWFVRFCSPHAACAAHVHQRRFVGGGFRVKICEGFGESPNSPTSAASHRSAPPRKLAQVDELLRENAQLRLDRPRPFASPGAGLGSPETQDPTLARAEDLGELRRLHGEVASQRRVLDRMVQMLSADAGTAAFELLIEECQRLFQRVVAMNDENAVLKVRVGDAPKEALPSNLQEAHEANGVLRSRLDALSAELFATTTWKEEAAKRLNQQATEIEQLRQRLSSLSPEMDVQALEEAMRPPEDQLRHQLERSQQQRSNLEKFLAAQTSRVAQLSADMEELQQRLREVVFSMSDVVAPPE</sequence>
<feature type="coiled-coil region" evidence="3">
    <location>
        <begin position="548"/>
        <end position="665"/>
    </location>
</feature>